<accession>A0AAV6KX26</accession>
<keyword evidence="2" id="KW-0812">Transmembrane</keyword>
<keyword evidence="4" id="KW-1185">Reference proteome</keyword>
<comment type="caution">
    <text evidence="3">The sequence shown here is derived from an EMBL/GenBank/DDBJ whole genome shotgun (WGS) entry which is preliminary data.</text>
</comment>
<keyword evidence="2" id="KW-1133">Transmembrane helix</keyword>
<evidence type="ECO:0008006" key="5">
    <source>
        <dbReference type="Google" id="ProtNLM"/>
    </source>
</evidence>
<evidence type="ECO:0000313" key="3">
    <source>
        <dbReference type="EMBL" id="KAG5556981.1"/>
    </source>
</evidence>
<proteinExistence type="predicted"/>
<evidence type="ECO:0000256" key="2">
    <source>
        <dbReference type="SAM" id="Phobius"/>
    </source>
</evidence>
<protein>
    <recommendedName>
        <fullName evidence="5">Transmembrane protein</fullName>
    </recommendedName>
</protein>
<keyword evidence="2" id="KW-0472">Membrane</keyword>
<sequence length="104" mass="11711">MEMEAKEEQRENEVIPSSDESRSVSDDHDHLVLSGVWIGLISGAPAVVSLQLSICFSMFPSLFFFLLQRIWVSLVRDGYGYVLRVAMKDGSTRAQKAWFGVTKL</sequence>
<dbReference type="AlphaFoldDB" id="A0AAV6KX26"/>
<evidence type="ECO:0000256" key="1">
    <source>
        <dbReference type="SAM" id="MobiDB-lite"/>
    </source>
</evidence>
<dbReference type="Proteomes" id="UP000823749">
    <property type="component" value="Chromosome 3"/>
</dbReference>
<evidence type="ECO:0000313" key="4">
    <source>
        <dbReference type="Proteomes" id="UP000823749"/>
    </source>
</evidence>
<feature type="transmembrane region" description="Helical" evidence="2">
    <location>
        <begin position="36"/>
        <end position="67"/>
    </location>
</feature>
<organism evidence="3 4">
    <name type="scientific">Rhododendron griersonianum</name>
    <dbReference type="NCBI Taxonomy" id="479676"/>
    <lineage>
        <taxon>Eukaryota</taxon>
        <taxon>Viridiplantae</taxon>
        <taxon>Streptophyta</taxon>
        <taxon>Embryophyta</taxon>
        <taxon>Tracheophyta</taxon>
        <taxon>Spermatophyta</taxon>
        <taxon>Magnoliopsida</taxon>
        <taxon>eudicotyledons</taxon>
        <taxon>Gunneridae</taxon>
        <taxon>Pentapetalae</taxon>
        <taxon>asterids</taxon>
        <taxon>Ericales</taxon>
        <taxon>Ericaceae</taxon>
        <taxon>Ericoideae</taxon>
        <taxon>Rhodoreae</taxon>
        <taxon>Rhododendron</taxon>
    </lineage>
</organism>
<reference evidence="3" key="1">
    <citation type="submission" date="2020-08" db="EMBL/GenBank/DDBJ databases">
        <title>Plant Genome Project.</title>
        <authorList>
            <person name="Zhang R.-G."/>
        </authorList>
    </citation>
    <scope>NUCLEOTIDE SEQUENCE</scope>
    <source>
        <strain evidence="3">WSP0</strain>
        <tissue evidence="3">Leaf</tissue>
    </source>
</reference>
<name>A0AAV6KX26_9ERIC</name>
<feature type="region of interest" description="Disordered" evidence="1">
    <location>
        <begin position="1"/>
        <end position="26"/>
    </location>
</feature>
<dbReference type="EMBL" id="JACTNZ010000003">
    <property type="protein sequence ID" value="KAG5556981.1"/>
    <property type="molecule type" value="Genomic_DNA"/>
</dbReference>
<gene>
    <name evidence="3" type="ORF">RHGRI_007285</name>
</gene>